<dbReference type="RefSeq" id="XP_060312743.1">
    <property type="nucleotide sequence ID" value="XM_060456469.1"/>
</dbReference>
<evidence type="ECO:0000313" key="3">
    <source>
        <dbReference type="Proteomes" id="UP001240678"/>
    </source>
</evidence>
<sequence>VPGYSASSEDLVAEVLRNVQKVPTQEAEKCPWGGPDIVDSPDRGNAEGSHMRTKPLSGAVLSATASNPLYLTLVVPSLPVMKTIQSLLIATIFAFDPTVLAECNKNGMTGEYDVNNNTPVDLRIVCAQLSGSYVKNEFRRICIMDTKGRKWDFELSYIGNGDQRDIDIEECYSGMKAEAGCERGGRRKYWNWEYSFLTMETFQGGSKRRAMCEYAPVDGSGQTGWVVEWSTVNNQITPKAYSTTGYEFEFDSQCEHQEM</sequence>
<proteinExistence type="predicted"/>
<feature type="non-terminal residue" evidence="2">
    <location>
        <position position="1"/>
    </location>
</feature>
<feature type="region of interest" description="Disordered" evidence="1">
    <location>
        <begin position="27"/>
        <end position="51"/>
    </location>
</feature>
<evidence type="ECO:0000313" key="2">
    <source>
        <dbReference type="EMBL" id="KAK1525890.1"/>
    </source>
</evidence>
<keyword evidence="3" id="KW-1185">Reference proteome</keyword>
<dbReference type="GeneID" id="85340016"/>
<dbReference type="AlphaFoldDB" id="A0AAI9YVK7"/>
<protein>
    <submittedName>
        <fullName evidence="2">Uncharacterized protein</fullName>
    </submittedName>
</protein>
<accession>A0AAI9YVK7</accession>
<evidence type="ECO:0000256" key="1">
    <source>
        <dbReference type="SAM" id="MobiDB-lite"/>
    </source>
</evidence>
<dbReference type="Proteomes" id="UP001240678">
    <property type="component" value="Unassembled WGS sequence"/>
</dbReference>
<organism evidence="2 3">
    <name type="scientific">Colletotrichum costaricense</name>
    <dbReference type="NCBI Taxonomy" id="1209916"/>
    <lineage>
        <taxon>Eukaryota</taxon>
        <taxon>Fungi</taxon>
        <taxon>Dikarya</taxon>
        <taxon>Ascomycota</taxon>
        <taxon>Pezizomycotina</taxon>
        <taxon>Sordariomycetes</taxon>
        <taxon>Hypocreomycetidae</taxon>
        <taxon>Glomerellales</taxon>
        <taxon>Glomerellaceae</taxon>
        <taxon>Colletotrichum</taxon>
        <taxon>Colletotrichum acutatum species complex</taxon>
    </lineage>
</organism>
<gene>
    <name evidence="2" type="ORF">CCOS01_08308</name>
</gene>
<comment type="caution">
    <text evidence="2">The sequence shown here is derived from an EMBL/GenBank/DDBJ whole genome shotgun (WGS) entry which is preliminary data.</text>
</comment>
<reference evidence="2 3" key="1">
    <citation type="submission" date="2016-10" db="EMBL/GenBank/DDBJ databases">
        <title>The genome sequence of Colletotrichum fioriniae PJ7.</title>
        <authorList>
            <person name="Baroncelli R."/>
        </authorList>
    </citation>
    <scope>NUCLEOTIDE SEQUENCE [LARGE SCALE GENOMIC DNA]</scope>
    <source>
        <strain evidence="2 3">IMI 309622</strain>
    </source>
</reference>
<dbReference type="EMBL" id="MOOE01000008">
    <property type="protein sequence ID" value="KAK1525890.1"/>
    <property type="molecule type" value="Genomic_DNA"/>
</dbReference>
<name>A0AAI9YVK7_9PEZI</name>